<organism evidence="2 3">
    <name type="scientific">Cryptotermes secundus</name>
    <dbReference type="NCBI Taxonomy" id="105785"/>
    <lineage>
        <taxon>Eukaryota</taxon>
        <taxon>Metazoa</taxon>
        <taxon>Ecdysozoa</taxon>
        <taxon>Arthropoda</taxon>
        <taxon>Hexapoda</taxon>
        <taxon>Insecta</taxon>
        <taxon>Pterygota</taxon>
        <taxon>Neoptera</taxon>
        <taxon>Polyneoptera</taxon>
        <taxon>Dictyoptera</taxon>
        <taxon>Blattodea</taxon>
        <taxon>Blattoidea</taxon>
        <taxon>Termitoidae</taxon>
        <taxon>Kalotermitidae</taxon>
        <taxon>Cryptotermitinae</taxon>
        <taxon>Cryptotermes</taxon>
    </lineage>
</organism>
<reference evidence="2 3" key="1">
    <citation type="submission" date="2017-12" db="EMBL/GenBank/DDBJ databases">
        <title>Hemimetabolous genomes reveal molecular basis of termite eusociality.</title>
        <authorList>
            <person name="Harrison M.C."/>
            <person name="Jongepier E."/>
            <person name="Robertson H.M."/>
            <person name="Arning N."/>
            <person name="Bitard-Feildel T."/>
            <person name="Chao H."/>
            <person name="Childers C.P."/>
            <person name="Dinh H."/>
            <person name="Doddapaneni H."/>
            <person name="Dugan S."/>
            <person name="Gowin J."/>
            <person name="Greiner C."/>
            <person name="Han Y."/>
            <person name="Hu H."/>
            <person name="Hughes D.S.T."/>
            <person name="Huylmans A.-K."/>
            <person name="Kemena C."/>
            <person name="Kremer L.P.M."/>
            <person name="Lee S.L."/>
            <person name="Lopez-Ezquerra A."/>
            <person name="Mallet L."/>
            <person name="Monroy-Kuhn J.M."/>
            <person name="Moser A."/>
            <person name="Murali S.C."/>
            <person name="Muzny D.M."/>
            <person name="Otani S."/>
            <person name="Piulachs M.-D."/>
            <person name="Poelchau M."/>
            <person name="Qu J."/>
            <person name="Schaub F."/>
            <person name="Wada-Katsumata A."/>
            <person name="Worley K.C."/>
            <person name="Xie Q."/>
            <person name="Ylla G."/>
            <person name="Poulsen M."/>
            <person name="Gibbs R.A."/>
            <person name="Schal C."/>
            <person name="Richards S."/>
            <person name="Belles X."/>
            <person name="Korb J."/>
            <person name="Bornberg-Bauer E."/>
        </authorList>
    </citation>
    <scope>NUCLEOTIDE SEQUENCE [LARGE SCALE GENOMIC DNA]</scope>
    <source>
        <tissue evidence="2">Whole body</tissue>
    </source>
</reference>
<comment type="caution">
    <text evidence="2">The sequence shown here is derived from an EMBL/GenBank/DDBJ whole genome shotgun (WGS) entry which is preliminary data.</text>
</comment>
<sequence>MSSDDVIELGHQPERTLENIRQVLITKIPSYIESRRRKLLQESSEIDTVSYRILDCHVTLLSPSNSVRNLSSDIYRAEIETEENKIKENGEINQKHVRKESLIVKKYAMNSGVRDMQDSSHLFYVESKMFSDVIPLFHSTLSPISGDSDSGYSSSNLRKAYSLFPKCYYTSPKCKDSLIVLEDLENSGYRIGENDSLLMDFDHIVLALEGLARFHALSYAMKKKDPQGFYGHVVQKLKKGKKLCSEDKTRELMYAHAYFQCLQFAALQPLEVFAMEHLKGSGKYGSCVERLNTLLEDTVGLIRNLLIPKEPLSVLCHGNFNMKNILFLYDSSNKPVAVKFTDFRNVHYASPAIDLSLFLFLNASPELRAANWVDFFSIYHKTLLKAISEFLECPEEELLPEYSIGAFKEEFSKHAVYGYVVTAGCVTSALSKRVKIQKIFEMFSNGFSSRENVDNCIKENLKLEGEEVTSRLVSLIKELVDEGYL</sequence>
<evidence type="ECO:0000259" key="1">
    <source>
        <dbReference type="SMART" id="SM00587"/>
    </source>
</evidence>
<protein>
    <recommendedName>
        <fullName evidence="1">CHK kinase-like domain-containing protein</fullName>
    </recommendedName>
</protein>
<evidence type="ECO:0000313" key="2">
    <source>
        <dbReference type="EMBL" id="PNF33245.1"/>
    </source>
</evidence>
<keyword evidence="3" id="KW-1185">Reference proteome</keyword>
<dbReference type="AlphaFoldDB" id="A0A2J7QXC9"/>
<dbReference type="SMART" id="SM00587">
    <property type="entry name" value="CHK"/>
    <property type="match status" value="1"/>
</dbReference>
<dbReference type="InterPro" id="IPR015897">
    <property type="entry name" value="CHK_kinase-like"/>
</dbReference>
<evidence type="ECO:0000313" key="3">
    <source>
        <dbReference type="Proteomes" id="UP000235965"/>
    </source>
</evidence>
<dbReference type="Gene3D" id="3.90.1200.10">
    <property type="match status" value="1"/>
</dbReference>
<dbReference type="PANTHER" id="PTHR11012">
    <property type="entry name" value="PROTEIN KINASE-LIKE DOMAIN-CONTAINING"/>
    <property type="match status" value="1"/>
</dbReference>
<dbReference type="STRING" id="105785.A0A2J7QXC9"/>
<dbReference type="EMBL" id="NEVH01009381">
    <property type="protein sequence ID" value="PNF33245.1"/>
    <property type="molecule type" value="Genomic_DNA"/>
</dbReference>
<dbReference type="Pfam" id="PF02958">
    <property type="entry name" value="EcKL"/>
    <property type="match status" value="1"/>
</dbReference>
<accession>A0A2J7QXC9</accession>
<feature type="domain" description="CHK kinase-like" evidence="1">
    <location>
        <begin position="179"/>
        <end position="389"/>
    </location>
</feature>
<dbReference type="OrthoDB" id="190089at2759"/>
<name>A0A2J7QXC9_9NEOP</name>
<gene>
    <name evidence="2" type="ORF">B7P43_G10623</name>
</gene>
<dbReference type="InterPro" id="IPR004119">
    <property type="entry name" value="EcKL"/>
</dbReference>
<dbReference type="InterPro" id="IPR011009">
    <property type="entry name" value="Kinase-like_dom_sf"/>
</dbReference>
<dbReference type="Proteomes" id="UP000235965">
    <property type="component" value="Unassembled WGS sequence"/>
</dbReference>
<proteinExistence type="predicted"/>
<dbReference type="InParanoid" id="A0A2J7QXC9"/>
<dbReference type="PANTHER" id="PTHR11012:SF30">
    <property type="entry name" value="PROTEIN KINASE-LIKE DOMAIN-CONTAINING"/>
    <property type="match status" value="1"/>
</dbReference>
<dbReference type="SUPFAM" id="SSF56112">
    <property type="entry name" value="Protein kinase-like (PK-like)"/>
    <property type="match status" value="1"/>
</dbReference>